<feature type="transmembrane region" description="Helical" evidence="1">
    <location>
        <begin position="29"/>
        <end position="51"/>
    </location>
</feature>
<accession>A0A2C9WEL1</accession>
<sequence length="60" mass="6778">MMFKYNYLDGTRVGDGNHGPVINFSLPTFYLLGVFSLSSLCYSTLTMGNYLRNIMARQTS</sequence>
<gene>
    <name evidence="2" type="ORF">MANES_02G167500</name>
</gene>
<proteinExistence type="predicted"/>
<organism evidence="2">
    <name type="scientific">Manihot esculenta</name>
    <name type="common">Cassava</name>
    <name type="synonym">Jatropha manihot</name>
    <dbReference type="NCBI Taxonomy" id="3983"/>
    <lineage>
        <taxon>Eukaryota</taxon>
        <taxon>Viridiplantae</taxon>
        <taxon>Streptophyta</taxon>
        <taxon>Embryophyta</taxon>
        <taxon>Tracheophyta</taxon>
        <taxon>Spermatophyta</taxon>
        <taxon>Magnoliopsida</taxon>
        <taxon>eudicotyledons</taxon>
        <taxon>Gunneridae</taxon>
        <taxon>Pentapetalae</taxon>
        <taxon>rosids</taxon>
        <taxon>fabids</taxon>
        <taxon>Malpighiales</taxon>
        <taxon>Euphorbiaceae</taxon>
        <taxon>Crotonoideae</taxon>
        <taxon>Manihoteae</taxon>
        <taxon>Manihot</taxon>
    </lineage>
</organism>
<name>A0A2C9WEL1_MANES</name>
<keyword evidence="1" id="KW-1133">Transmembrane helix</keyword>
<dbReference type="AlphaFoldDB" id="A0A2C9WEL1"/>
<keyword evidence="1" id="KW-0812">Transmembrane</keyword>
<reference evidence="2" key="1">
    <citation type="submission" date="2016-02" db="EMBL/GenBank/DDBJ databases">
        <title>WGS assembly of Manihot esculenta.</title>
        <authorList>
            <person name="Bredeson J.V."/>
            <person name="Prochnik S.E."/>
            <person name="Lyons J.B."/>
            <person name="Schmutz J."/>
            <person name="Grimwood J."/>
            <person name="Vrebalov J."/>
            <person name="Bart R.S."/>
            <person name="Amuge T."/>
            <person name="Ferguson M.E."/>
            <person name="Green R."/>
            <person name="Putnam N."/>
            <person name="Stites J."/>
            <person name="Rounsley S."/>
            <person name="Rokhsar D.S."/>
        </authorList>
    </citation>
    <scope>NUCLEOTIDE SEQUENCE [LARGE SCALE GENOMIC DNA]</scope>
    <source>
        <tissue evidence="2">Leaf</tissue>
    </source>
</reference>
<keyword evidence="1" id="KW-0472">Membrane</keyword>
<dbReference type="EMBL" id="CM004388">
    <property type="protein sequence ID" value="OAY58321.1"/>
    <property type="molecule type" value="Genomic_DNA"/>
</dbReference>
<evidence type="ECO:0000313" key="2">
    <source>
        <dbReference type="EMBL" id="OAY58321.1"/>
    </source>
</evidence>
<protein>
    <submittedName>
        <fullName evidence="2">Uncharacterized protein</fullName>
    </submittedName>
</protein>
<evidence type="ECO:0000256" key="1">
    <source>
        <dbReference type="SAM" id="Phobius"/>
    </source>
</evidence>